<evidence type="ECO:0000313" key="2">
    <source>
        <dbReference type="EMBL" id="GAO09850.1"/>
    </source>
</evidence>
<sequence>MDSAAVRDVRDSKGSAHAVRMMRKQAPEIPLAEATKLVMSL</sequence>
<evidence type="ECO:0000256" key="1">
    <source>
        <dbReference type="SAM" id="MobiDB-lite"/>
    </source>
</evidence>
<evidence type="ECO:0000313" key="3">
    <source>
        <dbReference type="Proteomes" id="UP000048965"/>
    </source>
</evidence>
<keyword evidence="3" id="KW-1185">Reference proteome</keyword>
<reference evidence="2 3" key="2">
    <citation type="journal article" date="2015" name="Stand. Genomic Sci.">
        <title>Draft genome sequence of marine-derived Streptomyces sp. TP-A0598, a producer of anti-MRSA antibiotic lydicamycins.</title>
        <authorList>
            <person name="Komaki H."/>
            <person name="Ichikawa N."/>
            <person name="Hosoyama A."/>
            <person name="Fujita N."/>
            <person name="Igarashi Y."/>
        </authorList>
    </citation>
    <scope>NUCLEOTIDE SEQUENCE [LARGE SCALE GENOMIC DNA]</scope>
    <source>
        <strain evidence="2 3">NBRC 110027</strain>
    </source>
</reference>
<dbReference type="EMBL" id="BBNO01000006">
    <property type="protein sequence ID" value="GAO09850.1"/>
    <property type="molecule type" value="Genomic_DNA"/>
</dbReference>
<name>A0A0P4R9Z2_9ACTN</name>
<dbReference type="AlphaFoldDB" id="A0A0P4R9Z2"/>
<dbReference type="RefSeq" id="WP_275451840.1">
    <property type="nucleotide sequence ID" value="NZ_BBNO01000006.1"/>
</dbReference>
<reference evidence="3" key="1">
    <citation type="submission" date="2014-09" db="EMBL/GenBank/DDBJ databases">
        <title>Whole genome shotgun sequence of Streptomyces sp. NBRC 110027.</title>
        <authorList>
            <person name="Komaki H."/>
            <person name="Ichikawa N."/>
            <person name="Katano-Makiyama Y."/>
            <person name="Hosoyama A."/>
            <person name="Hashimoto M."/>
            <person name="Uohara A."/>
            <person name="Kitahashi Y."/>
            <person name="Ohji S."/>
            <person name="Kimura A."/>
            <person name="Yamazoe A."/>
            <person name="Igarashi Y."/>
            <person name="Fujita N."/>
        </authorList>
    </citation>
    <scope>NUCLEOTIDE SEQUENCE [LARGE SCALE GENOMIC DNA]</scope>
    <source>
        <strain evidence="3">NBRC 110027</strain>
    </source>
</reference>
<comment type="caution">
    <text evidence="2">The sequence shown here is derived from an EMBL/GenBank/DDBJ whole genome shotgun (WGS) entry which is preliminary data.</text>
</comment>
<organism evidence="2 3">
    <name type="scientific">Streptomyces lydicamycinicus</name>
    <dbReference type="NCBI Taxonomy" id="1546107"/>
    <lineage>
        <taxon>Bacteria</taxon>
        <taxon>Bacillati</taxon>
        <taxon>Actinomycetota</taxon>
        <taxon>Actinomycetes</taxon>
        <taxon>Kitasatosporales</taxon>
        <taxon>Streptomycetaceae</taxon>
        <taxon>Streptomyces</taxon>
    </lineage>
</organism>
<gene>
    <name evidence="2" type="ORF">TPA0598_06_00150</name>
</gene>
<protein>
    <submittedName>
        <fullName evidence="2">Uncharacterized protein</fullName>
    </submittedName>
</protein>
<feature type="region of interest" description="Disordered" evidence="1">
    <location>
        <begin position="1"/>
        <end position="20"/>
    </location>
</feature>
<proteinExistence type="predicted"/>
<dbReference type="Proteomes" id="UP000048965">
    <property type="component" value="Unassembled WGS sequence"/>
</dbReference>
<feature type="compositionally biased region" description="Basic and acidic residues" evidence="1">
    <location>
        <begin position="1"/>
        <end position="14"/>
    </location>
</feature>
<accession>A0A0P4R9Z2</accession>